<dbReference type="EMBL" id="ADLN01000035">
    <property type="protein sequence ID" value="EHI60118.1"/>
    <property type="molecule type" value="Genomic_DNA"/>
</dbReference>
<keyword evidence="1" id="KW-0732">Signal</keyword>
<organism evidence="3 4">
    <name type="scientific">Hungatella hathewayi WAL-18680</name>
    <dbReference type="NCBI Taxonomy" id="742737"/>
    <lineage>
        <taxon>Bacteria</taxon>
        <taxon>Bacillati</taxon>
        <taxon>Bacillota</taxon>
        <taxon>Clostridia</taxon>
        <taxon>Lachnospirales</taxon>
        <taxon>Lachnospiraceae</taxon>
        <taxon>Hungatella</taxon>
    </lineage>
</organism>
<comment type="caution">
    <text evidence="3">The sequence shown here is derived from an EMBL/GenBank/DDBJ whole genome shotgun (WGS) entry which is preliminary data.</text>
</comment>
<dbReference type="InterPro" id="IPR036514">
    <property type="entry name" value="SGNH_hydro_sf"/>
</dbReference>
<feature type="domain" description="SGNH hydrolase-type esterase" evidence="2">
    <location>
        <begin position="115"/>
        <end position="276"/>
    </location>
</feature>
<name>G5IEG9_9FIRM</name>
<dbReference type="Proteomes" id="UP000005384">
    <property type="component" value="Unassembled WGS sequence"/>
</dbReference>
<gene>
    <name evidence="3" type="ORF">HMPREF9473_01896</name>
</gene>
<evidence type="ECO:0000313" key="3">
    <source>
        <dbReference type="EMBL" id="EHI60118.1"/>
    </source>
</evidence>
<keyword evidence="4" id="KW-1185">Reference proteome</keyword>
<protein>
    <recommendedName>
        <fullName evidence="2">SGNH hydrolase-type esterase domain-containing protein</fullName>
    </recommendedName>
</protein>
<dbReference type="PATRIC" id="fig|742737.3.peg.1921"/>
<sequence>MRRYTYTICLGMSILAAAGLAGGEKLVKAVFDLGGQTVYASVEEQESVVEKPVIIIENDKKNREIQAKESSAVWVETGAAAGIAAEPAASPEVSEASAPEAPEEAPEYHFEDTLFIGDSRTVGLKEYADLGEADVFATSGMSVYKVFDTRVQVEGKGKLTLEELLTGRNYKRIYLMLGINELGYEFERSIRKYRSVVEQIESLQPDAELYLEANLHVTKKKSESDGIYNNRNIDRFNQYIKDLTDGTGRIFLDVNERFDDGNGNLSPDYTADDAHVMGKYYAIWAEWIRTAT</sequence>
<accession>G5IEG9</accession>
<evidence type="ECO:0000313" key="4">
    <source>
        <dbReference type="Proteomes" id="UP000005384"/>
    </source>
</evidence>
<dbReference type="InterPro" id="IPR013830">
    <property type="entry name" value="SGNH_hydro"/>
</dbReference>
<dbReference type="Pfam" id="PF13472">
    <property type="entry name" value="Lipase_GDSL_2"/>
    <property type="match status" value="1"/>
</dbReference>
<dbReference type="HOGENOM" id="CLU_051989_1_0_9"/>
<feature type="signal peptide" evidence="1">
    <location>
        <begin position="1"/>
        <end position="21"/>
    </location>
</feature>
<dbReference type="Gene3D" id="3.40.50.1110">
    <property type="entry name" value="SGNH hydrolase"/>
    <property type="match status" value="1"/>
</dbReference>
<dbReference type="RefSeq" id="WP_006779876.1">
    <property type="nucleotide sequence ID" value="NZ_CP040506.1"/>
</dbReference>
<dbReference type="OrthoDB" id="1650541at2"/>
<dbReference type="SUPFAM" id="SSF52266">
    <property type="entry name" value="SGNH hydrolase"/>
    <property type="match status" value="1"/>
</dbReference>
<evidence type="ECO:0000259" key="2">
    <source>
        <dbReference type="Pfam" id="PF13472"/>
    </source>
</evidence>
<dbReference type="AlphaFoldDB" id="G5IEG9"/>
<evidence type="ECO:0000256" key="1">
    <source>
        <dbReference type="SAM" id="SignalP"/>
    </source>
</evidence>
<proteinExistence type="predicted"/>
<feature type="chain" id="PRO_5038718378" description="SGNH hydrolase-type esterase domain-containing protein" evidence="1">
    <location>
        <begin position="22"/>
        <end position="292"/>
    </location>
</feature>
<reference evidence="3 4" key="1">
    <citation type="submission" date="2011-08" db="EMBL/GenBank/DDBJ databases">
        <title>The Genome Sequence of Clostridium hathewayi WAL-18680.</title>
        <authorList>
            <consortium name="The Broad Institute Genome Sequencing Platform"/>
            <person name="Earl A."/>
            <person name="Ward D."/>
            <person name="Feldgarden M."/>
            <person name="Gevers D."/>
            <person name="Finegold S.M."/>
            <person name="Summanen P.H."/>
            <person name="Molitoris D.R."/>
            <person name="Song M."/>
            <person name="Daigneault M."/>
            <person name="Allen-Vercoe E."/>
            <person name="Young S.K."/>
            <person name="Zeng Q."/>
            <person name="Gargeya S."/>
            <person name="Fitzgerald M."/>
            <person name="Haas B."/>
            <person name="Abouelleil A."/>
            <person name="Alvarado L."/>
            <person name="Arachchi H.M."/>
            <person name="Berlin A."/>
            <person name="Brown A."/>
            <person name="Chapman S.B."/>
            <person name="Chen Z."/>
            <person name="Dunbar C."/>
            <person name="Freedman E."/>
            <person name="Gearin G."/>
            <person name="Gellesch M."/>
            <person name="Goldberg J."/>
            <person name="Griggs A."/>
            <person name="Gujja S."/>
            <person name="Heiman D."/>
            <person name="Howarth C."/>
            <person name="Larson L."/>
            <person name="Lui A."/>
            <person name="MacDonald P.J.P."/>
            <person name="Montmayeur A."/>
            <person name="Murphy C."/>
            <person name="Neiman D."/>
            <person name="Pearson M."/>
            <person name="Priest M."/>
            <person name="Roberts A."/>
            <person name="Saif S."/>
            <person name="Shea T."/>
            <person name="Shenoy N."/>
            <person name="Sisk P."/>
            <person name="Stolte C."/>
            <person name="Sykes S."/>
            <person name="Wortman J."/>
            <person name="Nusbaum C."/>
            <person name="Birren B."/>
        </authorList>
    </citation>
    <scope>NUCLEOTIDE SEQUENCE [LARGE SCALE GENOMIC DNA]</scope>
    <source>
        <strain evidence="3 4">WAL-18680</strain>
    </source>
</reference>